<evidence type="ECO:0000313" key="2">
    <source>
        <dbReference type="EMBL" id="TYP96583.1"/>
    </source>
</evidence>
<name>A0A5S5DKW7_9SPHI</name>
<feature type="transmembrane region" description="Helical" evidence="1">
    <location>
        <begin position="44"/>
        <end position="65"/>
    </location>
</feature>
<accession>A0A5S5DKW7</accession>
<evidence type="ECO:0000313" key="3">
    <source>
        <dbReference type="Proteomes" id="UP000325105"/>
    </source>
</evidence>
<dbReference type="AlphaFoldDB" id="A0A5S5DKW7"/>
<reference evidence="2 3" key="1">
    <citation type="submission" date="2019-07" db="EMBL/GenBank/DDBJ databases">
        <title>Genomic Encyclopedia of Archaeal and Bacterial Type Strains, Phase II (KMG-II): from individual species to whole genera.</title>
        <authorList>
            <person name="Goeker M."/>
        </authorList>
    </citation>
    <scope>NUCLEOTIDE SEQUENCE [LARGE SCALE GENOMIC DNA]</scope>
    <source>
        <strain evidence="2 3">DSM 18850</strain>
    </source>
</reference>
<keyword evidence="1" id="KW-0472">Membrane</keyword>
<dbReference type="EMBL" id="VNHX01000005">
    <property type="protein sequence ID" value="TYP96583.1"/>
    <property type="molecule type" value="Genomic_DNA"/>
</dbReference>
<protein>
    <recommendedName>
        <fullName evidence="4">Cytochrome B</fullName>
    </recommendedName>
</protein>
<feature type="transmembrane region" description="Helical" evidence="1">
    <location>
        <begin position="12"/>
        <end position="32"/>
    </location>
</feature>
<keyword evidence="3" id="KW-1185">Reference proteome</keyword>
<feature type="transmembrane region" description="Helical" evidence="1">
    <location>
        <begin position="85"/>
        <end position="110"/>
    </location>
</feature>
<sequence length="152" mass="17927">MYQSITLIHSSLRWLVLIALIISIFRAARGYYWNKRFTKTDNLTRHWTATIAHVQLMVGMTLYFQSPLVKYFLRNFKTAKESIELLYFGLIHSVVMLLAIVLLTVGSALAKRQSIDRDKFRTMFIWYTAAFIIIIMIVPWPFSPLAQRPYFR</sequence>
<proteinExistence type="predicted"/>
<organism evidence="2 3">
    <name type="scientific">Sphingobacterium allocomposti</name>
    <dbReference type="NCBI Taxonomy" id="415956"/>
    <lineage>
        <taxon>Bacteria</taxon>
        <taxon>Pseudomonadati</taxon>
        <taxon>Bacteroidota</taxon>
        <taxon>Sphingobacteriia</taxon>
        <taxon>Sphingobacteriales</taxon>
        <taxon>Sphingobacteriaceae</taxon>
        <taxon>Sphingobacterium</taxon>
    </lineage>
</organism>
<gene>
    <name evidence="2" type="ORF">BC792_10574</name>
</gene>
<dbReference type="Proteomes" id="UP000325105">
    <property type="component" value="Unassembled WGS sequence"/>
</dbReference>
<dbReference type="RefSeq" id="WP_148907977.1">
    <property type="nucleotide sequence ID" value="NZ_VNHX01000005.1"/>
</dbReference>
<feature type="transmembrane region" description="Helical" evidence="1">
    <location>
        <begin position="122"/>
        <end position="142"/>
    </location>
</feature>
<keyword evidence="1" id="KW-0812">Transmembrane</keyword>
<comment type="caution">
    <text evidence="2">The sequence shown here is derived from an EMBL/GenBank/DDBJ whole genome shotgun (WGS) entry which is preliminary data.</text>
</comment>
<evidence type="ECO:0008006" key="4">
    <source>
        <dbReference type="Google" id="ProtNLM"/>
    </source>
</evidence>
<keyword evidence="1" id="KW-1133">Transmembrane helix</keyword>
<dbReference type="OrthoDB" id="329514at2"/>
<evidence type="ECO:0000256" key="1">
    <source>
        <dbReference type="SAM" id="Phobius"/>
    </source>
</evidence>